<dbReference type="InterPro" id="IPR029069">
    <property type="entry name" value="HotDog_dom_sf"/>
</dbReference>
<evidence type="ECO:0000313" key="1">
    <source>
        <dbReference type="EMBL" id="GGE75796.1"/>
    </source>
</evidence>
<dbReference type="Gene3D" id="3.10.129.10">
    <property type="entry name" value="Hotdog Thioesterase"/>
    <property type="match status" value="1"/>
</dbReference>
<reference evidence="1" key="1">
    <citation type="journal article" date="2014" name="Int. J. Syst. Evol. Microbiol.">
        <title>Complete genome sequence of Corynebacterium casei LMG S-19264T (=DSM 44701T), isolated from a smear-ripened cheese.</title>
        <authorList>
            <consortium name="US DOE Joint Genome Institute (JGI-PGF)"/>
            <person name="Walter F."/>
            <person name="Albersmeier A."/>
            <person name="Kalinowski J."/>
            <person name="Ruckert C."/>
        </authorList>
    </citation>
    <scope>NUCLEOTIDE SEQUENCE</scope>
    <source>
        <strain evidence="1">CGMCC 1.15388</strain>
    </source>
</reference>
<reference evidence="1" key="2">
    <citation type="submission" date="2020-09" db="EMBL/GenBank/DDBJ databases">
        <authorList>
            <person name="Sun Q."/>
            <person name="Zhou Y."/>
        </authorList>
    </citation>
    <scope>NUCLEOTIDE SEQUENCE</scope>
    <source>
        <strain evidence="1">CGMCC 1.15388</strain>
    </source>
</reference>
<gene>
    <name evidence="1" type="primary">kal</name>
    <name evidence="1" type="ORF">GCM10011401_23920</name>
</gene>
<keyword evidence="2" id="KW-1185">Reference proteome</keyword>
<dbReference type="GO" id="GO:0016829">
    <property type="term" value="F:lyase activity"/>
    <property type="evidence" value="ECO:0007669"/>
    <property type="project" value="UniProtKB-KW"/>
</dbReference>
<dbReference type="EMBL" id="BMIS01000013">
    <property type="protein sequence ID" value="GGE75796.1"/>
    <property type="molecule type" value="Genomic_DNA"/>
</dbReference>
<protein>
    <submittedName>
        <fullName evidence="1">3-aminobutyryl-CoA ammonia lyase</fullName>
    </submittedName>
</protein>
<comment type="caution">
    <text evidence="1">The sequence shown here is derived from an EMBL/GenBank/DDBJ whole genome shotgun (WGS) entry which is preliminary data.</text>
</comment>
<organism evidence="1 2">
    <name type="scientific">Nesterenkonia cremea</name>
    <dbReference type="NCBI Taxonomy" id="1882340"/>
    <lineage>
        <taxon>Bacteria</taxon>
        <taxon>Bacillati</taxon>
        <taxon>Actinomycetota</taxon>
        <taxon>Actinomycetes</taxon>
        <taxon>Micrococcales</taxon>
        <taxon>Micrococcaceae</taxon>
        <taxon>Nesterenkonia</taxon>
    </lineage>
</organism>
<dbReference type="SUPFAM" id="SSF54637">
    <property type="entry name" value="Thioesterase/thiol ester dehydrase-isomerase"/>
    <property type="match status" value="1"/>
</dbReference>
<sequence>MNSDKVLMVRVSSREVHYANDLVDGAFVLRLFGDAITFVTCRDDGDEGLLAAYEGVDFREQIHPGDFLAVHCHRVDRTRLSRTYDVVARRQGYLVSDESRESAAIAWDQVGEVVASARAKVVIPMGAAQRVRGRA</sequence>
<accession>A0A917AV82</accession>
<evidence type="ECO:0000313" key="2">
    <source>
        <dbReference type="Proteomes" id="UP000633136"/>
    </source>
</evidence>
<dbReference type="Proteomes" id="UP000633136">
    <property type="component" value="Unassembled WGS sequence"/>
</dbReference>
<keyword evidence="1" id="KW-0456">Lyase</keyword>
<proteinExistence type="predicted"/>
<dbReference type="AlphaFoldDB" id="A0A917AV82"/>
<name>A0A917AV82_9MICC</name>